<accession>A0A5J5PGU4</accession>
<dbReference type="PANTHER" id="PTHR37209">
    <property type="entry name" value="LYSINE-RICH ARABINOGALACTAN PROTEIN 17-RELATED"/>
    <property type="match status" value="1"/>
</dbReference>
<name>A0A5J5PGU4_GOSBA</name>
<sequence length="277" mass="28880">MDHSSTFAVDLICIMVAGVGGQSPSATPTKAPPVLTTHSTAPATAPMSKSKSLAPTIAPTASPPTFSLPDAAPSKSATILAPSKSSPASSPPTVALVSTPPAPILMSPPPAKSLLAVAPTTPPKSLASPPAPIAAPTIAEVLVPAPGKSKKKSKKHSAPAPSPDMLRPISEMLSSYTATFEIHCFIFYLGLGIWFLNLEVLCFNTSSLQSSPICSLQVSFSLVFMVLFVCFPRLHVCIAIAAFVVSFVWFCLYVCIAHYSFCLYGVVIACLYGFVGK</sequence>
<feature type="compositionally biased region" description="Low complexity" evidence="1">
    <location>
        <begin position="54"/>
        <end position="65"/>
    </location>
</feature>
<feature type="transmembrane region" description="Helical" evidence="2">
    <location>
        <begin position="218"/>
        <end position="250"/>
    </location>
</feature>
<keyword evidence="2" id="KW-1133">Transmembrane helix</keyword>
<evidence type="ECO:0000256" key="1">
    <source>
        <dbReference type="SAM" id="MobiDB-lite"/>
    </source>
</evidence>
<organism evidence="4 5">
    <name type="scientific">Gossypium barbadense</name>
    <name type="common">Sea Island cotton</name>
    <name type="synonym">Hibiscus barbadensis</name>
    <dbReference type="NCBI Taxonomy" id="3634"/>
    <lineage>
        <taxon>Eukaryota</taxon>
        <taxon>Viridiplantae</taxon>
        <taxon>Streptophyta</taxon>
        <taxon>Embryophyta</taxon>
        <taxon>Tracheophyta</taxon>
        <taxon>Spermatophyta</taxon>
        <taxon>Magnoliopsida</taxon>
        <taxon>eudicotyledons</taxon>
        <taxon>Gunneridae</taxon>
        <taxon>Pentapetalae</taxon>
        <taxon>rosids</taxon>
        <taxon>malvids</taxon>
        <taxon>Malvales</taxon>
        <taxon>Malvaceae</taxon>
        <taxon>Malvoideae</taxon>
        <taxon>Gossypium</taxon>
    </lineage>
</organism>
<protein>
    <submittedName>
        <fullName evidence="4">Uncharacterized protein</fullName>
    </submittedName>
</protein>
<dbReference type="EMBL" id="CM018225">
    <property type="protein sequence ID" value="KAB2004700.1"/>
    <property type="molecule type" value="Genomic_DNA"/>
</dbReference>
<reference evidence="5" key="1">
    <citation type="journal article" date="2020" name="Nat. Genet.">
        <title>Genomic diversifications of five Gossypium allopolyploid species and their impact on cotton improvement.</title>
        <authorList>
            <person name="Chen Z.J."/>
            <person name="Sreedasyam A."/>
            <person name="Ando A."/>
            <person name="Song Q."/>
            <person name="De Santiago L.M."/>
            <person name="Hulse-Kemp A.M."/>
            <person name="Ding M."/>
            <person name="Ye W."/>
            <person name="Kirkbride R.C."/>
            <person name="Jenkins J."/>
            <person name="Plott C."/>
            <person name="Lovell J."/>
            <person name="Lin Y.M."/>
            <person name="Vaughn R."/>
            <person name="Liu B."/>
            <person name="Simpson S."/>
            <person name="Scheffler B.E."/>
            <person name="Wen L."/>
            <person name="Saski C.A."/>
            <person name="Grover C.E."/>
            <person name="Hu G."/>
            <person name="Conover J.L."/>
            <person name="Carlson J.W."/>
            <person name="Shu S."/>
            <person name="Boston L.B."/>
            <person name="Williams M."/>
            <person name="Peterson D.G."/>
            <person name="McGee K."/>
            <person name="Jones D.C."/>
            <person name="Wendel J.F."/>
            <person name="Stelly D.M."/>
            <person name="Grimwood J."/>
            <person name="Schmutz J."/>
        </authorList>
    </citation>
    <scope>NUCLEOTIDE SEQUENCE [LARGE SCALE GENOMIC DNA]</scope>
    <source>
        <strain evidence="5">cv. 3-79</strain>
    </source>
</reference>
<proteinExistence type="predicted"/>
<keyword evidence="2" id="KW-0472">Membrane</keyword>
<feature type="compositionally biased region" description="Low complexity" evidence="1">
    <location>
        <begin position="81"/>
        <end position="92"/>
    </location>
</feature>
<dbReference type="OrthoDB" id="1752498at2759"/>
<evidence type="ECO:0000256" key="2">
    <source>
        <dbReference type="SAM" id="Phobius"/>
    </source>
</evidence>
<dbReference type="PANTHER" id="PTHR37209:SF3">
    <property type="entry name" value="LYSINE-RICH ARABINOGALACTAN PROTEIN 17"/>
    <property type="match status" value="1"/>
</dbReference>
<keyword evidence="5" id="KW-1185">Reference proteome</keyword>
<gene>
    <name evidence="4" type="ORF">ES319_D11G217900v1</name>
</gene>
<evidence type="ECO:0000313" key="4">
    <source>
        <dbReference type="EMBL" id="KAB2004700.1"/>
    </source>
</evidence>
<feature type="compositionally biased region" description="Polar residues" evidence="1">
    <location>
        <begin position="36"/>
        <end position="53"/>
    </location>
</feature>
<feature type="transmembrane region" description="Helical" evidence="2">
    <location>
        <begin position="185"/>
        <end position="206"/>
    </location>
</feature>
<dbReference type="InterPro" id="IPR044981">
    <property type="entry name" value="AGP9/17/18"/>
</dbReference>
<dbReference type="Proteomes" id="UP000327439">
    <property type="component" value="Chromosome D11"/>
</dbReference>
<evidence type="ECO:0000256" key="3">
    <source>
        <dbReference type="SAM" id="SignalP"/>
    </source>
</evidence>
<keyword evidence="2" id="KW-0812">Transmembrane</keyword>
<dbReference type="GO" id="GO:0005886">
    <property type="term" value="C:plasma membrane"/>
    <property type="evidence" value="ECO:0007669"/>
    <property type="project" value="InterPro"/>
</dbReference>
<evidence type="ECO:0000313" key="5">
    <source>
        <dbReference type="Proteomes" id="UP000327439"/>
    </source>
</evidence>
<feature type="transmembrane region" description="Helical" evidence="2">
    <location>
        <begin position="256"/>
        <end position="275"/>
    </location>
</feature>
<dbReference type="AlphaFoldDB" id="A0A5J5PGU4"/>
<feature type="region of interest" description="Disordered" evidence="1">
    <location>
        <begin position="22"/>
        <end position="94"/>
    </location>
</feature>
<keyword evidence="3" id="KW-0732">Signal</keyword>
<feature type="signal peptide" evidence="3">
    <location>
        <begin position="1"/>
        <end position="21"/>
    </location>
</feature>
<feature type="chain" id="PRO_5023909857" evidence="3">
    <location>
        <begin position="22"/>
        <end position="277"/>
    </location>
</feature>